<keyword evidence="4" id="KW-1185">Reference proteome</keyword>
<dbReference type="EMBL" id="CP040396">
    <property type="protein sequence ID" value="QCT04349.1"/>
    <property type="molecule type" value="Genomic_DNA"/>
</dbReference>
<evidence type="ECO:0000259" key="2">
    <source>
        <dbReference type="Pfam" id="PF13340"/>
    </source>
</evidence>
<evidence type="ECO:0000256" key="1">
    <source>
        <dbReference type="SAM" id="MobiDB-lite"/>
    </source>
</evidence>
<feature type="domain" description="Insertion element IS402-like" evidence="2">
    <location>
        <begin position="2"/>
        <end position="66"/>
    </location>
</feature>
<dbReference type="InterPro" id="IPR052909">
    <property type="entry name" value="Transposase_6_like"/>
</dbReference>
<dbReference type="AlphaFoldDB" id="A0A4P8XU85"/>
<sequence>MKGLLPAERKAQGGRPAKDNRTMINAMLWIARSGAPWRDVPKYYGPWKSVYTRFRRWEKAGVFHQVLECLASEPDLESLMMDASIVHVDQHGAGAKGDQTSKQSGDPEEA</sequence>
<evidence type="ECO:0000313" key="4">
    <source>
        <dbReference type="Proteomes" id="UP000300879"/>
    </source>
</evidence>
<dbReference type="KEGG" id="palo:E6C60_3639"/>
<feature type="region of interest" description="Disordered" evidence="1">
    <location>
        <begin position="90"/>
        <end position="110"/>
    </location>
</feature>
<evidence type="ECO:0000313" key="3">
    <source>
        <dbReference type="EMBL" id="QCT04349.1"/>
    </source>
</evidence>
<dbReference type="Proteomes" id="UP000300879">
    <property type="component" value="Chromosome"/>
</dbReference>
<proteinExistence type="predicted"/>
<reference evidence="3 4" key="1">
    <citation type="submission" date="2019-05" db="EMBL/GenBank/DDBJ databases">
        <authorList>
            <person name="Chen C."/>
        </authorList>
    </citation>
    <scope>NUCLEOTIDE SEQUENCE [LARGE SCALE GENOMIC DNA]</scope>
    <source>
        <strain evidence="3 4">HB172198</strain>
    </source>
</reference>
<dbReference type="InterPro" id="IPR025161">
    <property type="entry name" value="IS402-like_dom"/>
</dbReference>
<name>A0A4P8XU85_9BACL</name>
<dbReference type="Pfam" id="PF13340">
    <property type="entry name" value="DUF4096"/>
    <property type="match status" value="1"/>
</dbReference>
<accession>A0A4P8XU85</accession>
<gene>
    <name evidence="3" type="ORF">E6C60_3639</name>
</gene>
<dbReference type="PANTHER" id="PTHR46637:SF1">
    <property type="entry name" value="BLL5188 PROTEIN"/>
    <property type="match status" value="1"/>
</dbReference>
<protein>
    <submittedName>
        <fullName evidence="3">Transposase</fullName>
    </submittedName>
</protein>
<organism evidence="3 4">
    <name type="scientific">Paenibacillus algicola</name>
    <dbReference type="NCBI Taxonomy" id="2565926"/>
    <lineage>
        <taxon>Bacteria</taxon>
        <taxon>Bacillati</taxon>
        <taxon>Bacillota</taxon>
        <taxon>Bacilli</taxon>
        <taxon>Bacillales</taxon>
        <taxon>Paenibacillaceae</taxon>
        <taxon>Paenibacillus</taxon>
    </lineage>
</organism>
<dbReference type="PANTHER" id="PTHR46637">
    <property type="entry name" value="TIS1421-TRANSPOSASE PROTEIN A"/>
    <property type="match status" value="1"/>
</dbReference>